<dbReference type="InterPro" id="IPR052974">
    <property type="entry name" value="GH79_Enzymes"/>
</dbReference>
<organism evidence="2 3">
    <name type="scientific">Hermanssonia centrifuga</name>
    <dbReference type="NCBI Taxonomy" id="98765"/>
    <lineage>
        <taxon>Eukaryota</taxon>
        <taxon>Fungi</taxon>
        <taxon>Dikarya</taxon>
        <taxon>Basidiomycota</taxon>
        <taxon>Agaricomycotina</taxon>
        <taxon>Agaricomycetes</taxon>
        <taxon>Polyporales</taxon>
        <taxon>Meruliaceae</taxon>
        <taxon>Hermanssonia</taxon>
    </lineage>
</organism>
<dbReference type="Gene3D" id="3.20.20.80">
    <property type="entry name" value="Glycosidases"/>
    <property type="match status" value="1"/>
</dbReference>
<dbReference type="PANTHER" id="PTHR36183:SF2">
    <property type="entry name" value="BETA-GLUCURONIDASE C-TERMINAL DOMAIN-CONTAINING PROTEIN"/>
    <property type="match status" value="1"/>
</dbReference>
<evidence type="ECO:0000313" key="3">
    <source>
        <dbReference type="Proteomes" id="UP000186601"/>
    </source>
</evidence>
<keyword evidence="1" id="KW-0732">Signal</keyword>
<comment type="caution">
    <text evidence="2">The sequence shown here is derived from an EMBL/GenBank/DDBJ whole genome shotgun (WGS) entry which is preliminary data.</text>
</comment>
<proteinExistence type="predicted"/>
<feature type="signal peptide" evidence="1">
    <location>
        <begin position="1"/>
        <end position="21"/>
    </location>
</feature>
<dbReference type="PANTHER" id="PTHR36183">
    <property type="entry name" value="BETA-GLUCURONIDASE"/>
    <property type="match status" value="1"/>
</dbReference>
<dbReference type="STRING" id="98765.A0A2R6NR15"/>
<dbReference type="Proteomes" id="UP000186601">
    <property type="component" value="Unassembled WGS sequence"/>
</dbReference>
<protein>
    <recommendedName>
        <fullName evidence="4">Glycoside hydrolase family 79 protein</fullName>
    </recommendedName>
</protein>
<sequence>MAFRNFLYLLQLICAVTLSLAATVQVTPPSAPPSDNVTTVYSNFYGISLELSFINYYFGNDTSSIPQPVLNYLSALHNRTDGRPVRLRLGGNSMDSSTYIPDQQQIIEFTDPTANVNDQPVSYGSVLFDVMKATSDTIGGVDWLIGLSLRDPNSTNTPLVAGDAQKVLGDDLDAFLLGNEPDLYTSHGDRPGMANYSVYDYIGDYWVTFGNLANTSDGDVLSLDKIAGPTICCSWDLSAVLTSGWLSDFNDRLKYITLQHYPQNK</sequence>
<accession>A0A2R6NR15</accession>
<evidence type="ECO:0000313" key="2">
    <source>
        <dbReference type="EMBL" id="PSR75048.1"/>
    </source>
</evidence>
<gene>
    <name evidence="2" type="ORF">PHLCEN_2v9378</name>
</gene>
<reference evidence="2 3" key="1">
    <citation type="submission" date="2018-02" db="EMBL/GenBank/DDBJ databases">
        <title>Genome sequence of the basidiomycete white-rot fungus Phlebia centrifuga.</title>
        <authorList>
            <person name="Granchi Z."/>
            <person name="Peng M."/>
            <person name="de Vries R.P."/>
            <person name="Hilden K."/>
            <person name="Makela M.R."/>
            <person name="Grigoriev I."/>
            <person name="Riley R."/>
        </authorList>
    </citation>
    <scope>NUCLEOTIDE SEQUENCE [LARGE SCALE GENOMIC DNA]</scope>
    <source>
        <strain evidence="2 3">FBCC195</strain>
    </source>
</reference>
<dbReference type="OrthoDB" id="2796951at2759"/>
<dbReference type="EMBL" id="MLYV02000939">
    <property type="protein sequence ID" value="PSR75048.1"/>
    <property type="molecule type" value="Genomic_DNA"/>
</dbReference>
<feature type="chain" id="PRO_5015358217" description="Glycoside hydrolase family 79 protein" evidence="1">
    <location>
        <begin position="22"/>
        <end position="265"/>
    </location>
</feature>
<keyword evidence="3" id="KW-1185">Reference proteome</keyword>
<dbReference type="AlphaFoldDB" id="A0A2R6NR15"/>
<name>A0A2R6NR15_9APHY</name>
<evidence type="ECO:0008006" key="4">
    <source>
        <dbReference type="Google" id="ProtNLM"/>
    </source>
</evidence>
<evidence type="ECO:0000256" key="1">
    <source>
        <dbReference type="SAM" id="SignalP"/>
    </source>
</evidence>